<evidence type="ECO:0000256" key="1">
    <source>
        <dbReference type="SAM" id="Phobius"/>
    </source>
</evidence>
<feature type="non-terminal residue" evidence="2">
    <location>
        <position position="1"/>
    </location>
</feature>
<dbReference type="EMBL" id="AEAH01003540">
    <property type="protein sequence ID" value="EGH35364.1"/>
    <property type="molecule type" value="Genomic_DNA"/>
</dbReference>
<keyword evidence="1" id="KW-0812">Transmembrane</keyword>
<organism evidence="2 3">
    <name type="scientific">Pseudomonas syringae pv. japonica str. M301072</name>
    <dbReference type="NCBI Taxonomy" id="629262"/>
    <lineage>
        <taxon>Bacteria</taxon>
        <taxon>Pseudomonadati</taxon>
        <taxon>Pseudomonadota</taxon>
        <taxon>Gammaproteobacteria</taxon>
        <taxon>Pseudomonadales</taxon>
        <taxon>Pseudomonadaceae</taxon>
        <taxon>Pseudomonas</taxon>
        <taxon>Pseudomonas syringae</taxon>
    </lineage>
</organism>
<reference evidence="2 3" key="1">
    <citation type="journal article" date="2011" name="PLoS Pathog.">
        <title>Dynamic evolution of pathogenicity revealed by sequencing and comparative genomics of 19 Pseudomonas syringae isolates.</title>
        <authorList>
            <person name="Baltrus D.A."/>
            <person name="Nishimura M.T."/>
            <person name="Romanchuk A."/>
            <person name="Chang J.H."/>
            <person name="Mukhtar M.S."/>
            <person name="Cherkis K."/>
            <person name="Roach J."/>
            <person name="Grant S.R."/>
            <person name="Jones C.D."/>
            <person name="Dangl J.L."/>
        </authorList>
    </citation>
    <scope>NUCLEOTIDE SEQUENCE [LARGE SCALE GENOMIC DNA]</scope>
    <source>
        <strain evidence="3">M301072PT</strain>
    </source>
</reference>
<dbReference type="AlphaFoldDB" id="F3FYS2"/>
<dbReference type="HOGENOM" id="CLU_3378903_0_0_6"/>
<feature type="transmembrane region" description="Helical" evidence="1">
    <location>
        <begin position="12"/>
        <end position="32"/>
    </location>
</feature>
<gene>
    <name evidence="2" type="ORF">PSYJA_42700</name>
</gene>
<accession>F3FYS2</accession>
<proteinExistence type="predicted"/>
<keyword evidence="1" id="KW-0472">Membrane</keyword>
<name>F3FYS2_PSESX</name>
<evidence type="ECO:0000313" key="2">
    <source>
        <dbReference type="EMBL" id="EGH35364.1"/>
    </source>
</evidence>
<keyword evidence="1" id="KW-1133">Transmembrane helix</keyword>
<evidence type="ECO:0000313" key="3">
    <source>
        <dbReference type="Proteomes" id="UP000004471"/>
    </source>
</evidence>
<protein>
    <submittedName>
        <fullName evidence="2">Uncharacterized protein</fullName>
    </submittedName>
</protein>
<sequence>DGLRLQSGIVQIFLLMSISAHLAVAASAGRVMV</sequence>
<comment type="caution">
    <text evidence="2">The sequence shown here is derived from an EMBL/GenBank/DDBJ whole genome shotgun (WGS) entry which is preliminary data.</text>
</comment>
<dbReference type="Proteomes" id="UP000004471">
    <property type="component" value="Unassembled WGS sequence"/>
</dbReference>